<dbReference type="GO" id="GO:0004222">
    <property type="term" value="F:metalloendopeptidase activity"/>
    <property type="evidence" value="ECO:0007669"/>
    <property type="project" value="TreeGrafter"/>
</dbReference>
<dbReference type="Proteomes" id="UP000054051">
    <property type="component" value="Unassembled WGS sequence"/>
</dbReference>
<feature type="domain" description="LysM" evidence="3">
    <location>
        <begin position="49"/>
        <end position="93"/>
    </location>
</feature>
<dbReference type="InterPro" id="IPR018392">
    <property type="entry name" value="LysM"/>
</dbReference>
<evidence type="ECO:0000313" key="5">
    <source>
        <dbReference type="Proteomes" id="UP000054051"/>
    </source>
</evidence>
<dbReference type="PANTHER" id="PTHR21666:SF263">
    <property type="entry name" value="MUREIN HYDROLASE ACTIVATOR NLPD"/>
    <property type="match status" value="1"/>
</dbReference>
<evidence type="ECO:0000256" key="2">
    <source>
        <dbReference type="SAM" id="MobiDB-lite"/>
    </source>
</evidence>
<name>G2J9N9_9BURK</name>
<comment type="similarity">
    <text evidence="1">Belongs to the E.coli NlpD/Haemophilus LppB family.</text>
</comment>
<dbReference type="AlphaFoldDB" id="G2J9N9"/>
<dbReference type="InterPro" id="IPR036779">
    <property type="entry name" value="LysM_dom_sf"/>
</dbReference>
<dbReference type="InterPro" id="IPR016047">
    <property type="entry name" value="M23ase_b-sheet_dom"/>
</dbReference>
<dbReference type="PANTHER" id="PTHR21666">
    <property type="entry name" value="PEPTIDASE-RELATED"/>
    <property type="match status" value="1"/>
</dbReference>
<feature type="region of interest" description="Disordered" evidence="2">
    <location>
        <begin position="112"/>
        <end position="166"/>
    </location>
</feature>
<dbReference type="GO" id="GO:0032153">
    <property type="term" value="C:cell division site"/>
    <property type="evidence" value="ECO:0007669"/>
    <property type="project" value="TreeGrafter"/>
</dbReference>
<evidence type="ECO:0000259" key="3">
    <source>
        <dbReference type="PROSITE" id="PS51782"/>
    </source>
</evidence>
<dbReference type="InterPro" id="IPR050570">
    <property type="entry name" value="Cell_wall_metabolism_enzyme"/>
</dbReference>
<keyword evidence="4" id="KW-0449">Lipoprotein</keyword>
<dbReference type="CDD" id="cd00118">
    <property type="entry name" value="LysM"/>
    <property type="match status" value="1"/>
</dbReference>
<dbReference type="eggNOG" id="COG4942">
    <property type="taxonomic scope" value="Bacteria"/>
</dbReference>
<dbReference type="Gene3D" id="2.70.70.10">
    <property type="entry name" value="Glucose Permease (Domain IIA)"/>
    <property type="match status" value="1"/>
</dbReference>
<proteinExistence type="inferred from homology"/>
<protein>
    <submittedName>
        <fullName evidence="4">Putative outer membrane metallopeptidase lipoprotein nlpD LysM Peptidoglycan-binding domain</fullName>
    </submittedName>
</protein>
<keyword evidence="5" id="KW-1185">Reference proteome</keyword>
<dbReference type="InterPro" id="IPR011055">
    <property type="entry name" value="Dup_hybrid_motif"/>
</dbReference>
<accession>G2J9N9</accession>
<sequence>MNTLRSLCIVLSVALGACSTRLSNAPVVDRSRPSGALLHPPVLQTVPPGYYRVQPGDTLYRIALDHGQHYLDVARWNHLPNPDQIEVNQLLRVVPPADEANAPAQTSIADADRAAAQTQPLNGVSAAPGTPLTLSSPAQPGPEAARADAPAERPQTQPSAPAAPGGIALAWPVRGPVLESFDQTKNKGINIGGEAGAPIQASAAGRVVYAGNGLRGYGHLIIVKHNATFLTAYAHNRKLFARENETVAQGQKIAEMGDSDANRVMLHFEVRKQGKPVDPLLYLPKP</sequence>
<dbReference type="eggNOG" id="COG1388">
    <property type="taxonomic scope" value="Bacteria"/>
</dbReference>
<dbReference type="Pfam" id="PF01551">
    <property type="entry name" value="Peptidase_M23"/>
    <property type="match status" value="1"/>
</dbReference>
<dbReference type="CDD" id="cd12797">
    <property type="entry name" value="M23_peptidase"/>
    <property type="match status" value="1"/>
</dbReference>
<dbReference type="Gene3D" id="3.10.350.10">
    <property type="entry name" value="LysM domain"/>
    <property type="match status" value="1"/>
</dbReference>
<dbReference type="SUPFAM" id="SSF51261">
    <property type="entry name" value="Duplicated hybrid motif"/>
    <property type="match status" value="1"/>
</dbReference>
<dbReference type="RefSeq" id="WP_006682675.1">
    <property type="nucleotide sequence ID" value="NZ_CAFB01000041.1"/>
</dbReference>
<dbReference type="GO" id="GO:0009279">
    <property type="term" value="C:cell outer membrane"/>
    <property type="evidence" value="ECO:0007669"/>
    <property type="project" value="TreeGrafter"/>
</dbReference>
<dbReference type="OrthoDB" id="9795421at2"/>
<reference evidence="4 5" key="1">
    <citation type="submission" date="2011-08" db="EMBL/GenBank/DDBJ databases">
        <title>The genome of the obligate endobacterium of an arbuscular mycorrhizal fungus reveals an interphylum network of nutritional interactions.</title>
        <authorList>
            <person name="Ghignone S."/>
            <person name="Salvioli A."/>
            <person name="Anca I."/>
            <person name="Lumini E."/>
            <person name="Ortu G."/>
            <person name="Petiti L."/>
            <person name="Cruveiller S."/>
            <person name="Bianciotto V."/>
            <person name="Piffanelli P."/>
            <person name="Lanfranco L."/>
            <person name="Bonfante P."/>
        </authorList>
    </citation>
    <scope>NUCLEOTIDE SEQUENCE [LARGE SCALE GENOMIC DNA]</scope>
    <source>
        <strain evidence="4 5">BEG34</strain>
    </source>
</reference>
<comment type="caution">
    <text evidence="4">The sequence shown here is derived from an EMBL/GenBank/DDBJ whole genome shotgun (WGS) entry which is preliminary data.</text>
</comment>
<evidence type="ECO:0000313" key="4">
    <source>
        <dbReference type="EMBL" id="CCD29486.1"/>
    </source>
</evidence>
<dbReference type="PROSITE" id="PS51257">
    <property type="entry name" value="PROKAR_LIPOPROTEIN"/>
    <property type="match status" value="1"/>
</dbReference>
<dbReference type="PROSITE" id="PS51782">
    <property type="entry name" value="LYSM"/>
    <property type="match status" value="1"/>
</dbReference>
<organism evidence="4 5">
    <name type="scientific">Candidatus Glomeribacter gigasporarum BEG34</name>
    <dbReference type="NCBI Taxonomy" id="1070319"/>
    <lineage>
        <taxon>Bacteria</taxon>
        <taxon>Pseudomonadati</taxon>
        <taxon>Pseudomonadota</taxon>
        <taxon>Betaproteobacteria</taxon>
        <taxon>Burkholderiales</taxon>
        <taxon>Burkholderiaceae</taxon>
        <taxon>Candidatus Glomeribacter</taxon>
    </lineage>
</organism>
<dbReference type="SMART" id="SM00257">
    <property type="entry name" value="LysM"/>
    <property type="match status" value="1"/>
</dbReference>
<dbReference type="Pfam" id="PF01476">
    <property type="entry name" value="LysM"/>
    <property type="match status" value="1"/>
</dbReference>
<dbReference type="EMBL" id="CAFB01000041">
    <property type="protein sequence ID" value="CCD29486.1"/>
    <property type="molecule type" value="Genomic_DNA"/>
</dbReference>
<evidence type="ECO:0000256" key="1">
    <source>
        <dbReference type="ARBA" id="ARBA00038420"/>
    </source>
</evidence>
<dbReference type="STRING" id="1070319.CAGGBEG34_240059"/>
<gene>
    <name evidence="4" type="ORF">CAGGBEG34_240059</name>
</gene>